<dbReference type="PANTHER" id="PTHR43968">
    <property type="match status" value="1"/>
</dbReference>
<dbReference type="PROSITE" id="PS50405">
    <property type="entry name" value="GST_CTER"/>
    <property type="match status" value="1"/>
</dbReference>
<evidence type="ECO:0000313" key="5">
    <source>
        <dbReference type="Proteomes" id="UP000193498"/>
    </source>
</evidence>
<keyword evidence="4" id="KW-0808">Transferase</keyword>
<evidence type="ECO:0000256" key="1">
    <source>
        <dbReference type="ARBA" id="ARBA00023002"/>
    </source>
</evidence>
<dbReference type="STRING" id="1314790.A0A1Y1XF03"/>
<dbReference type="SUPFAM" id="SSF47616">
    <property type="entry name" value="GST C-terminal domain-like"/>
    <property type="match status" value="1"/>
</dbReference>
<dbReference type="InParanoid" id="A0A1Y1XF03"/>
<dbReference type="SFLD" id="SFLDS00019">
    <property type="entry name" value="Glutathione_Transferase_(cytos"/>
    <property type="match status" value="1"/>
</dbReference>
<dbReference type="Gene3D" id="3.40.30.10">
    <property type="entry name" value="Glutaredoxin"/>
    <property type="match status" value="1"/>
</dbReference>
<evidence type="ECO:0000259" key="3">
    <source>
        <dbReference type="PROSITE" id="PS50405"/>
    </source>
</evidence>
<keyword evidence="1" id="KW-0560">Oxidoreductase</keyword>
<dbReference type="OrthoDB" id="202840at2759"/>
<dbReference type="Gene3D" id="1.20.1050.10">
    <property type="match status" value="1"/>
</dbReference>
<sequence length="226" mass="25571">MVNTAKPITIYSNRACPYAQRALIALYETGLEHELVEIPLPNKPSWYLDINPEGKVPALKYGDDILAESLVIAEFITDLSDKSFLPQDPLKRAQARFAIEFWGSKIVPILYRLLRVSDSAEIDTTTNELVEHLKRFNALLAAQSDGPYFFGDQYSLVEIVLSPFIGRLAPTVKFARINIPKTPELTRFHSWTAEILERPSFQKSSLSAEELYEKTEQLATKIRALA</sequence>
<dbReference type="InterPro" id="IPR010987">
    <property type="entry name" value="Glutathione-S-Trfase_C-like"/>
</dbReference>
<dbReference type="Pfam" id="PF13409">
    <property type="entry name" value="GST_N_2"/>
    <property type="match status" value="1"/>
</dbReference>
<dbReference type="GO" id="GO:0005737">
    <property type="term" value="C:cytoplasm"/>
    <property type="evidence" value="ECO:0007669"/>
    <property type="project" value="InterPro"/>
</dbReference>
<keyword evidence="5" id="KW-1185">Reference proteome</keyword>
<dbReference type="EMBL" id="MCFE01000613">
    <property type="protein sequence ID" value="ORX84361.1"/>
    <property type="molecule type" value="Genomic_DNA"/>
</dbReference>
<dbReference type="InterPro" id="IPR050983">
    <property type="entry name" value="GST_Omega/HSP26"/>
</dbReference>
<dbReference type="InterPro" id="IPR004045">
    <property type="entry name" value="Glutathione_S-Trfase_N"/>
</dbReference>
<feature type="domain" description="GST N-terminal" evidence="2">
    <location>
        <begin position="6"/>
        <end position="84"/>
    </location>
</feature>
<gene>
    <name evidence="4" type="ORF">K493DRAFT_291803</name>
</gene>
<dbReference type="SFLD" id="SFLDG00358">
    <property type="entry name" value="Main_(cytGST)"/>
    <property type="match status" value="1"/>
</dbReference>
<proteinExistence type="predicted"/>
<dbReference type="InterPro" id="IPR040079">
    <property type="entry name" value="Glutathione_S-Trfase"/>
</dbReference>
<dbReference type="AlphaFoldDB" id="A0A1Y1XF03"/>
<dbReference type="PANTHER" id="PTHR43968:SF6">
    <property type="entry name" value="GLUTATHIONE S-TRANSFERASE OMEGA"/>
    <property type="match status" value="1"/>
</dbReference>
<evidence type="ECO:0000259" key="2">
    <source>
        <dbReference type="PROSITE" id="PS50404"/>
    </source>
</evidence>
<protein>
    <submittedName>
        <fullName evidence="4">Glutathione S-transferase</fullName>
    </submittedName>
</protein>
<name>A0A1Y1XF03_9FUNG</name>
<feature type="domain" description="GST C-terminal" evidence="3">
    <location>
        <begin position="88"/>
        <end position="222"/>
    </location>
</feature>
<dbReference type="InterPro" id="IPR036282">
    <property type="entry name" value="Glutathione-S-Trfase_C_sf"/>
</dbReference>
<dbReference type="SUPFAM" id="SSF52833">
    <property type="entry name" value="Thioredoxin-like"/>
    <property type="match status" value="1"/>
</dbReference>
<dbReference type="PROSITE" id="PS50404">
    <property type="entry name" value="GST_NTER"/>
    <property type="match status" value="1"/>
</dbReference>
<dbReference type="GO" id="GO:0004364">
    <property type="term" value="F:glutathione transferase activity"/>
    <property type="evidence" value="ECO:0007669"/>
    <property type="project" value="InterPro"/>
</dbReference>
<dbReference type="Proteomes" id="UP000193498">
    <property type="component" value="Unassembled WGS sequence"/>
</dbReference>
<dbReference type="InterPro" id="IPR036249">
    <property type="entry name" value="Thioredoxin-like_sf"/>
</dbReference>
<organism evidence="4 5">
    <name type="scientific">Basidiobolus meristosporus CBS 931.73</name>
    <dbReference type="NCBI Taxonomy" id="1314790"/>
    <lineage>
        <taxon>Eukaryota</taxon>
        <taxon>Fungi</taxon>
        <taxon>Fungi incertae sedis</taxon>
        <taxon>Zoopagomycota</taxon>
        <taxon>Entomophthoromycotina</taxon>
        <taxon>Basidiobolomycetes</taxon>
        <taxon>Basidiobolales</taxon>
        <taxon>Basidiobolaceae</taxon>
        <taxon>Basidiobolus</taxon>
    </lineage>
</organism>
<dbReference type="InterPro" id="IPR005442">
    <property type="entry name" value="GST_omega"/>
</dbReference>
<dbReference type="Pfam" id="PF13410">
    <property type="entry name" value="GST_C_2"/>
    <property type="match status" value="1"/>
</dbReference>
<accession>A0A1Y1XF03</accession>
<evidence type="ECO:0000313" key="4">
    <source>
        <dbReference type="EMBL" id="ORX84361.1"/>
    </source>
</evidence>
<dbReference type="GO" id="GO:0045174">
    <property type="term" value="F:glutathione dehydrogenase (ascorbate) activity"/>
    <property type="evidence" value="ECO:0007669"/>
    <property type="project" value="UniProtKB-ARBA"/>
</dbReference>
<comment type="caution">
    <text evidence="4">The sequence shown here is derived from an EMBL/GenBank/DDBJ whole genome shotgun (WGS) entry which is preliminary data.</text>
</comment>
<reference evidence="4 5" key="1">
    <citation type="submission" date="2016-07" db="EMBL/GenBank/DDBJ databases">
        <title>Pervasive Adenine N6-methylation of Active Genes in Fungi.</title>
        <authorList>
            <consortium name="DOE Joint Genome Institute"/>
            <person name="Mondo S.J."/>
            <person name="Dannebaum R.O."/>
            <person name="Kuo R.C."/>
            <person name="Labutti K."/>
            <person name="Haridas S."/>
            <person name="Kuo A."/>
            <person name="Salamov A."/>
            <person name="Ahrendt S.R."/>
            <person name="Lipzen A."/>
            <person name="Sullivan W."/>
            <person name="Andreopoulos W.B."/>
            <person name="Clum A."/>
            <person name="Lindquist E."/>
            <person name="Daum C."/>
            <person name="Ramamoorthy G.K."/>
            <person name="Gryganskyi A."/>
            <person name="Culley D."/>
            <person name="Magnuson J.K."/>
            <person name="James T.Y."/>
            <person name="O'Malley M.A."/>
            <person name="Stajich J.E."/>
            <person name="Spatafora J.W."/>
            <person name="Visel A."/>
            <person name="Grigoriev I.V."/>
        </authorList>
    </citation>
    <scope>NUCLEOTIDE SEQUENCE [LARGE SCALE GENOMIC DNA]</scope>
    <source>
        <strain evidence="4 5">CBS 931.73</strain>
    </source>
</reference>
<dbReference type="PRINTS" id="PR01625">
    <property type="entry name" value="GSTRNSFRASEO"/>
</dbReference>